<accession>A0A0G1ZS65</accession>
<dbReference type="InterPro" id="IPR044666">
    <property type="entry name" value="Cyclophilin_A-like"/>
</dbReference>
<keyword evidence="3" id="KW-0732">Signal</keyword>
<comment type="function">
    <text evidence="3">PPIases accelerate the folding of proteins. It catalyzes the cis-trans isomerization of proline imidic peptide bonds in oligopeptides.</text>
</comment>
<evidence type="ECO:0000256" key="2">
    <source>
        <dbReference type="ARBA" id="ARBA00023235"/>
    </source>
</evidence>
<evidence type="ECO:0000259" key="4">
    <source>
        <dbReference type="PROSITE" id="PS50072"/>
    </source>
</evidence>
<dbReference type="SUPFAM" id="SSF50891">
    <property type="entry name" value="Cyclophilin-like"/>
    <property type="match status" value="1"/>
</dbReference>
<comment type="similarity">
    <text evidence="3">Belongs to the cyclophilin-type PPIase family.</text>
</comment>
<dbReference type="EMBL" id="LCRH01000066">
    <property type="protein sequence ID" value="KKW31087.1"/>
    <property type="molecule type" value="Genomic_DNA"/>
</dbReference>
<evidence type="ECO:0000313" key="6">
    <source>
        <dbReference type="Proteomes" id="UP000034054"/>
    </source>
</evidence>
<dbReference type="EC" id="5.2.1.8" evidence="3"/>
<dbReference type="PROSITE" id="PS51257">
    <property type="entry name" value="PROKAR_LIPOPROTEIN"/>
    <property type="match status" value="1"/>
</dbReference>
<comment type="catalytic activity">
    <reaction evidence="3">
        <text>[protein]-peptidylproline (omega=180) = [protein]-peptidylproline (omega=0)</text>
        <dbReference type="Rhea" id="RHEA:16237"/>
        <dbReference type="Rhea" id="RHEA-COMP:10747"/>
        <dbReference type="Rhea" id="RHEA-COMP:10748"/>
        <dbReference type="ChEBI" id="CHEBI:83833"/>
        <dbReference type="ChEBI" id="CHEBI:83834"/>
        <dbReference type="EC" id="5.2.1.8"/>
    </reaction>
</comment>
<evidence type="ECO:0000256" key="1">
    <source>
        <dbReference type="ARBA" id="ARBA00023110"/>
    </source>
</evidence>
<evidence type="ECO:0000256" key="3">
    <source>
        <dbReference type="RuleBase" id="RU363019"/>
    </source>
</evidence>
<dbReference type="CDD" id="cd00317">
    <property type="entry name" value="cyclophilin"/>
    <property type="match status" value="1"/>
</dbReference>
<dbReference type="PRINTS" id="PR00153">
    <property type="entry name" value="CSAPPISMRASE"/>
</dbReference>
<keyword evidence="2 3" id="KW-0413">Isomerase</keyword>
<comment type="caution">
    <text evidence="5">The sequence shown here is derived from an EMBL/GenBank/DDBJ whole genome shotgun (WGS) entry which is preliminary data.</text>
</comment>
<organism evidence="5 6">
    <name type="scientific">Candidatus Uhrbacteria bacterium GW2011_GWA2_52_8d</name>
    <dbReference type="NCBI Taxonomy" id="1618979"/>
    <lineage>
        <taxon>Bacteria</taxon>
        <taxon>Candidatus Uhriibacteriota</taxon>
    </lineage>
</organism>
<dbReference type="Gene3D" id="2.40.100.10">
    <property type="entry name" value="Cyclophilin-like"/>
    <property type="match status" value="1"/>
</dbReference>
<dbReference type="PANTHER" id="PTHR45625">
    <property type="entry name" value="PEPTIDYL-PROLYL CIS-TRANS ISOMERASE-RELATED"/>
    <property type="match status" value="1"/>
</dbReference>
<dbReference type="PROSITE" id="PS50072">
    <property type="entry name" value="CSA_PPIASE_2"/>
    <property type="match status" value="1"/>
</dbReference>
<evidence type="ECO:0000313" key="5">
    <source>
        <dbReference type="EMBL" id="KKW31087.1"/>
    </source>
</evidence>
<gene>
    <name evidence="5" type="ORF">UY76_C0066G0005</name>
</gene>
<feature type="signal peptide" evidence="3">
    <location>
        <begin position="1"/>
        <end position="22"/>
    </location>
</feature>
<feature type="chain" id="PRO_5006515992" description="Peptidyl-prolyl cis-trans isomerase" evidence="3">
    <location>
        <begin position="23"/>
        <end position="201"/>
    </location>
</feature>
<dbReference type="PATRIC" id="fig|1618979.3.peg.817"/>
<dbReference type="InterPro" id="IPR029000">
    <property type="entry name" value="Cyclophilin-like_dom_sf"/>
</dbReference>
<proteinExistence type="inferred from homology"/>
<dbReference type="GO" id="GO:0003755">
    <property type="term" value="F:peptidyl-prolyl cis-trans isomerase activity"/>
    <property type="evidence" value="ECO:0007669"/>
    <property type="project" value="UniProtKB-UniRule"/>
</dbReference>
<feature type="domain" description="PPIase cyclophilin-type" evidence="4">
    <location>
        <begin position="68"/>
        <end position="185"/>
    </location>
</feature>
<dbReference type="InterPro" id="IPR002130">
    <property type="entry name" value="Cyclophilin-type_PPIase_dom"/>
</dbReference>
<protein>
    <recommendedName>
        <fullName evidence="3">Peptidyl-prolyl cis-trans isomerase</fullName>
        <shortName evidence="3">PPIase</shortName>
        <ecNumber evidence="3">5.2.1.8</ecNumber>
    </recommendedName>
</protein>
<dbReference type="Proteomes" id="UP000034054">
    <property type="component" value="Unassembled WGS sequence"/>
</dbReference>
<sequence>MKRVGFMFLSAFVFVGTGCAPALQEESSLTFTYPDQQEEIVMPTWEFPGVLPIEQIADKQIRMTTNKGDIVFELFPDTAPGTVSNFIYLTTEGYYDGLTFHRREEGFVIQGGDPNGDGTGGPGYTIQEETSDSYTYDRGIVAMAKTIAPHSTGSQFFIMLGDVTLAKEYSIFGRVLEGMDVVDEIMIGDVMTTVTVEDRVQ</sequence>
<dbReference type="AlphaFoldDB" id="A0A0G1ZS65"/>
<name>A0A0G1ZS65_9BACT</name>
<dbReference type="PANTHER" id="PTHR45625:SF4">
    <property type="entry name" value="PEPTIDYLPROLYL ISOMERASE DOMAIN AND WD REPEAT-CONTAINING PROTEIN 1"/>
    <property type="match status" value="1"/>
</dbReference>
<keyword evidence="1 3" id="KW-0697">Rotamase</keyword>
<reference evidence="5 6" key="1">
    <citation type="journal article" date="2015" name="Nature">
        <title>rRNA introns, odd ribosomes, and small enigmatic genomes across a large radiation of phyla.</title>
        <authorList>
            <person name="Brown C.T."/>
            <person name="Hug L.A."/>
            <person name="Thomas B.C."/>
            <person name="Sharon I."/>
            <person name="Castelle C.J."/>
            <person name="Singh A."/>
            <person name="Wilkins M.J."/>
            <person name="Williams K.H."/>
            <person name="Banfield J.F."/>
        </authorList>
    </citation>
    <scope>NUCLEOTIDE SEQUENCE [LARGE SCALE GENOMIC DNA]</scope>
</reference>
<dbReference type="Pfam" id="PF00160">
    <property type="entry name" value="Pro_isomerase"/>
    <property type="match status" value="1"/>
</dbReference>